<dbReference type="InterPro" id="IPR028263">
    <property type="entry name" value="FliG_N"/>
</dbReference>
<feature type="domain" description="Flagellar motor switch protein FliG N-terminal" evidence="14">
    <location>
        <begin position="9"/>
        <end position="106"/>
    </location>
</feature>
<keyword evidence="15" id="KW-0969">Cilium</keyword>
<keyword evidence="5 11" id="KW-1003">Cell membrane</keyword>
<comment type="similarity">
    <text evidence="3 11">Belongs to the FliG family.</text>
</comment>
<keyword evidence="7 11" id="KW-0283">Flagellar rotation</keyword>
<feature type="domain" description="Flagellar motor switch protein FliG middle" evidence="13">
    <location>
        <begin position="118"/>
        <end position="190"/>
    </location>
</feature>
<dbReference type="Proteomes" id="UP001460888">
    <property type="component" value="Unassembled WGS sequence"/>
</dbReference>
<keyword evidence="15" id="KW-0282">Flagellum</keyword>
<evidence type="ECO:0000256" key="10">
    <source>
        <dbReference type="ARBA" id="ARBA00025598"/>
    </source>
</evidence>
<feature type="domain" description="Flagellar motor switch protein FliG C-terminal" evidence="12">
    <location>
        <begin position="220"/>
        <end position="326"/>
    </location>
</feature>
<evidence type="ECO:0000256" key="6">
    <source>
        <dbReference type="ARBA" id="ARBA00022500"/>
    </source>
</evidence>
<keyword evidence="6 11" id="KW-0145">Chemotaxis</keyword>
<dbReference type="SUPFAM" id="SSF48029">
    <property type="entry name" value="FliG"/>
    <property type="match status" value="2"/>
</dbReference>
<dbReference type="PANTHER" id="PTHR30534:SF0">
    <property type="entry name" value="FLAGELLAR MOTOR SWITCH PROTEIN FLIG"/>
    <property type="match status" value="1"/>
</dbReference>
<dbReference type="Pfam" id="PF01706">
    <property type="entry name" value="FliG_C"/>
    <property type="match status" value="1"/>
</dbReference>
<organism evidence="15 16">
    <name type="scientific">Salinisphaera dokdonensis CL-ES53</name>
    <dbReference type="NCBI Taxonomy" id="1304272"/>
    <lineage>
        <taxon>Bacteria</taxon>
        <taxon>Pseudomonadati</taxon>
        <taxon>Pseudomonadota</taxon>
        <taxon>Gammaproteobacteria</taxon>
        <taxon>Salinisphaerales</taxon>
        <taxon>Salinisphaeraceae</taxon>
        <taxon>Salinisphaera</taxon>
    </lineage>
</organism>
<comment type="subcellular location">
    <subcellularLocation>
        <location evidence="1 11">Bacterial flagellum basal body</location>
    </subcellularLocation>
    <subcellularLocation>
        <location evidence="2 11">Cell inner membrane</location>
        <topology evidence="2 11">Peripheral membrane protein</topology>
        <orientation evidence="2 11">Cytoplasmic side</orientation>
    </subcellularLocation>
</comment>
<dbReference type="InterPro" id="IPR032779">
    <property type="entry name" value="FliG_M"/>
</dbReference>
<evidence type="ECO:0000256" key="8">
    <source>
        <dbReference type="ARBA" id="ARBA00023136"/>
    </source>
</evidence>
<evidence type="ECO:0000256" key="4">
    <source>
        <dbReference type="ARBA" id="ARBA00021870"/>
    </source>
</evidence>
<keyword evidence="16" id="KW-1185">Reference proteome</keyword>
<evidence type="ECO:0000256" key="11">
    <source>
        <dbReference type="PIRNR" id="PIRNR003161"/>
    </source>
</evidence>
<dbReference type="PIRSF" id="PIRSF003161">
    <property type="entry name" value="FliG"/>
    <property type="match status" value="1"/>
</dbReference>
<dbReference type="RefSeq" id="WP_353109796.1">
    <property type="nucleotide sequence ID" value="NZ_APND01000001.1"/>
</dbReference>
<evidence type="ECO:0000259" key="13">
    <source>
        <dbReference type="Pfam" id="PF14841"/>
    </source>
</evidence>
<dbReference type="EMBL" id="APND01000001">
    <property type="protein sequence ID" value="MES1928616.1"/>
    <property type="molecule type" value="Genomic_DNA"/>
</dbReference>
<name>A0ABV2AY89_9GAMM</name>
<evidence type="ECO:0000313" key="16">
    <source>
        <dbReference type="Proteomes" id="UP001460888"/>
    </source>
</evidence>
<proteinExistence type="inferred from homology"/>
<evidence type="ECO:0000259" key="12">
    <source>
        <dbReference type="Pfam" id="PF01706"/>
    </source>
</evidence>
<accession>A0ABV2AY89</accession>
<dbReference type="Pfam" id="PF14842">
    <property type="entry name" value="FliG_N"/>
    <property type="match status" value="1"/>
</dbReference>
<evidence type="ECO:0000256" key="2">
    <source>
        <dbReference type="ARBA" id="ARBA00004515"/>
    </source>
</evidence>
<dbReference type="PANTHER" id="PTHR30534">
    <property type="entry name" value="FLAGELLAR MOTOR SWITCH PROTEIN FLIG"/>
    <property type="match status" value="1"/>
</dbReference>
<evidence type="ECO:0000259" key="14">
    <source>
        <dbReference type="Pfam" id="PF14842"/>
    </source>
</evidence>
<dbReference type="Pfam" id="PF14841">
    <property type="entry name" value="FliG_M"/>
    <property type="match status" value="1"/>
</dbReference>
<evidence type="ECO:0000313" key="15">
    <source>
        <dbReference type="EMBL" id="MES1928616.1"/>
    </source>
</evidence>
<sequence length="334" mass="37259">MARQLFNDTGTERGAILMMTLDEDTAADVFKHLSARDAQELGLKMANLRNVSNEQISEVMREFHDEFEQVSAVNVNSGDHIRSVLVKAMGEERAASLLEDIFDANEGTGIDALNMMEPTVVAEMIRDEHPQIIATIMVHLERSQAAEVLLHFDEQLRNDVVLRVSTFSGVQPAALQELTEVLGSLLDGQNLKRSKMGGVQTAAEILNLMNSAHEESVLQSVRAHDESLAQKILDQMFVFEDLVSADDRTIQRLLQDIDQNSLVIALKGATEELIGRFTANMANRAAEMLREDMEMRGPIRVSQVETERKALLLLVRRLADTGEITLSKDDDEYV</sequence>
<reference evidence="15 16" key="1">
    <citation type="submission" date="2013-03" db="EMBL/GenBank/DDBJ databases">
        <title>Salinisphaera dokdonensis CL-ES53 Genome Sequencing.</title>
        <authorList>
            <person name="Li C."/>
            <person name="Lai Q."/>
            <person name="Shao Z."/>
        </authorList>
    </citation>
    <scope>NUCLEOTIDE SEQUENCE [LARGE SCALE GENOMIC DNA]</scope>
    <source>
        <strain evidence="15 16">CL-ES53</strain>
    </source>
</reference>
<dbReference type="InterPro" id="IPR023087">
    <property type="entry name" value="Flg_Motor_Flig_C"/>
</dbReference>
<dbReference type="InterPro" id="IPR000090">
    <property type="entry name" value="Flg_Motor_Flig"/>
</dbReference>
<evidence type="ECO:0000256" key="1">
    <source>
        <dbReference type="ARBA" id="ARBA00004117"/>
    </source>
</evidence>
<evidence type="ECO:0000256" key="9">
    <source>
        <dbReference type="ARBA" id="ARBA00023143"/>
    </source>
</evidence>
<dbReference type="NCBIfam" id="TIGR00207">
    <property type="entry name" value="fliG"/>
    <property type="match status" value="1"/>
</dbReference>
<protein>
    <recommendedName>
        <fullName evidence="4 11">Flagellar motor switch protein FliG</fullName>
    </recommendedName>
</protein>
<comment type="function">
    <text evidence="10 11">FliG is one of three proteins (FliG, FliN, FliM) that forms the rotor-mounted switch complex (C ring), located at the base of the basal body. This complex interacts with the CheY and CheZ chemotaxis proteins, in addition to contacting components of the motor that determine the direction of flagellar rotation.</text>
</comment>
<evidence type="ECO:0000256" key="3">
    <source>
        <dbReference type="ARBA" id="ARBA00010299"/>
    </source>
</evidence>
<dbReference type="PRINTS" id="PR00954">
    <property type="entry name" value="FLGMOTORFLIG"/>
</dbReference>
<keyword evidence="9 11" id="KW-0975">Bacterial flagellum</keyword>
<gene>
    <name evidence="15" type="ORF">SADO_05135</name>
</gene>
<dbReference type="Gene3D" id="1.10.220.30">
    <property type="match status" value="3"/>
</dbReference>
<evidence type="ECO:0000256" key="5">
    <source>
        <dbReference type="ARBA" id="ARBA00022475"/>
    </source>
</evidence>
<dbReference type="InterPro" id="IPR011002">
    <property type="entry name" value="FliG_a-hlx"/>
</dbReference>
<keyword evidence="15" id="KW-0966">Cell projection</keyword>
<keyword evidence="8 11" id="KW-0472">Membrane</keyword>
<comment type="caution">
    <text evidence="15">The sequence shown here is derived from an EMBL/GenBank/DDBJ whole genome shotgun (WGS) entry which is preliminary data.</text>
</comment>
<evidence type="ECO:0000256" key="7">
    <source>
        <dbReference type="ARBA" id="ARBA00022779"/>
    </source>
</evidence>
<keyword evidence="11" id="KW-0997">Cell inner membrane</keyword>